<reference evidence="1 2" key="1">
    <citation type="journal article" date="2024" name="Chem. Sci.">
        <title>Discovery of megapolipeptins by genome mining of a Burkholderiales bacteria collection.</title>
        <authorList>
            <person name="Paulo B.S."/>
            <person name="Recchia M.J.J."/>
            <person name="Lee S."/>
            <person name="Fergusson C.H."/>
            <person name="Romanowski S.B."/>
            <person name="Hernandez A."/>
            <person name="Krull N."/>
            <person name="Liu D.Y."/>
            <person name="Cavanagh H."/>
            <person name="Bos A."/>
            <person name="Gray C.A."/>
            <person name="Murphy B.T."/>
            <person name="Linington R.G."/>
            <person name="Eustaquio A.S."/>
        </authorList>
    </citation>
    <scope>NUCLEOTIDE SEQUENCE [LARGE SCALE GENOMIC DNA]</scope>
    <source>
        <strain evidence="1 2">RL17-350-BIC-E</strain>
    </source>
</reference>
<dbReference type="Proteomes" id="UP001629392">
    <property type="component" value="Unassembled WGS sequence"/>
</dbReference>
<dbReference type="EC" id="3.5.1.1" evidence="1"/>
<organism evidence="1 2">
    <name type="scientific">Paraburkholderia strydomiana</name>
    <dbReference type="NCBI Taxonomy" id="1245417"/>
    <lineage>
        <taxon>Bacteria</taxon>
        <taxon>Pseudomonadati</taxon>
        <taxon>Pseudomonadota</taxon>
        <taxon>Betaproteobacteria</taxon>
        <taxon>Burkholderiales</taxon>
        <taxon>Burkholderiaceae</taxon>
        <taxon>Paraburkholderia</taxon>
    </lineage>
</organism>
<name>A0ABW9EL61_9BURK</name>
<dbReference type="Pfam" id="PF06089">
    <property type="entry name" value="Asparaginase_II"/>
    <property type="match status" value="1"/>
</dbReference>
<comment type="caution">
    <text evidence="1">The sequence shown here is derived from an EMBL/GenBank/DDBJ whole genome shotgun (WGS) entry which is preliminary data.</text>
</comment>
<dbReference type="PANTHER" id="PTHR42110:SF1">
    <property type="entry name" value="L-ASPARAGINASE, PUTATIVE (AFU_ORTHOLOGUE AFUA_3G11890)-RELATED"/>
    <property type="match status" value="1"/>
</dbReference>
<accession>A0ABW9EL61</accession>
<keyword evidence="1" id="KW-0378">Hydrolase</keyword>
<dbReference type="PANTHER" id="PTHR42110">
    <property type="entry name" value="L-ASPARAGINASE, PUTATIVE (AFU_ORTHOLOGUE AFUA_3G11890)-RELATED"/>
    <property type="match status" value="1"/>
</dbReference>
<sequence length="120" mass="12999">MTLPSHVPLVVATGNAHVERIHWGSVAVVDATGALLAHAGDPHAWVFSRSTLKPFQALPFVRDGGPDQFGFTDAELALACASRAWRARRLPPVRCKTARTFPVYAIFFTANSLLVDCLCV</sequence>
<protein>
    <submittedName>
        <fullName evidence="1">Asparaginase</fullName>
        <ecNumber evidence="1">3.5.1.1</ecNumber>
    </submittedName>
</protein>
<proteinExistence type="predicted"/>
<dbReference type="RefSeq" id="WP_408155876.1">
    <property type="nucleotide sequence ID" value="NZ_JAQQCL010000023.1"/>
</dbReference>
<evidence type="ECO:0000313" key="2">
    <source>
        <dbReference type="Proteomes" id="UP001629392"/>
    </source>
</evidence>
<dbReference type="InterPro" id="IPR010349">
    <property type="entry name" value="Asparaginase_II"/>
</dbReference>
<gene>
    <name evidence="1" type="ORF">PQQ73_26090</name>
</gene>
<evidence type="ECO:0000313" key="1">
    <source>
        <dbReference type="EMBL" id="MFM0719795.1"/>
    </source>
</evidence>
<keyword evidence="2" id="KW-1185">Reference proteome</keyword>
<dbReference type="GO" id="GO:0004067">
    <property type="term" value="F:asparaginase activity"/>
    <property type="evidence" value="ECO:0007669"/>
    <property type="project" value="UniProtKB-EC"/>
</dbReference>
<dbReference type="EMBL" id="JAQQCL010000023">
    <property type="protein sequence ID" value="MFM0719795.1"/>
    <property type="molecule type" value="Genomic_DNA"/>
</dbReference>